<evidence type="ECO:0000313" key="1">
    <source>
        <dbReference type="EMBL" id="BDD10857.1"/>
    </source>
</evidence>
<accession>A0AAU9CR49</accession>
<protein>
    <submittedName>
        <fullName evidence="2">Uncharacterized protein</fullName>
    </submittedName>
</protein>
<evidence type="ECO:0000313" key="2">
    <source>
        <dbReference type="EMBL" id="BDD11641.1"/>
    </source>
</evidence>
<dbReference type="KEGG" id="fax:FUAX_40730"/>
<dbReference type="KEGG" id="fax:FUAX_32890"/>
<dbReference type="Proteomes" id="UP001348817">
    <property type="component" value="Chromosome"/>
</dbReference>
<gene>
    <name evidence="1" type="ORF">FUAX_32890</name>
    <name evidence="2" type="ORF">FUAX_40730</name>
</gene>
<dbReference type="EMBL" id="AP025314">
    <property type="protein sequence ID" value="BDD10857.1"/>
    <property type="molecule type" value="Genomic_DNA"/>
</dbReference>
<evidence type="ECO:0000313" key="3">
    <source>
        <dbReference type="Proteomes" id="UP001348817"/>
    </source>
</evidence>
<dbReference type="Proteomes" id="UP001348817">
    <property type="component" value="Plasmid pFA1"/>
</dbReference>
<keyword evidence="2" id="KW-0614">Plasmid</keyword>
<dbReference type="RefSeq" id="WP_338392385.1">
    <property type="nucleotide sequence ID" value="NZ_AP025314.1"/>
</dbReference>
<dbReference type="EMBL" id="AP025315">
    <property type="protein sequence ID" value="BDD11641.1"/>
    <property type="molecule type" value="Genomic_DNA"/>
</dbReference>
<geneLocation type="plasmid" evidence="2 3">
    <name>pFA1</name>
</geneLocation>
<organism evidence="2 3">
    <name type="scientific">Fulvitalea axinellae</name>
    <dbReference type="NCBI Taxonomy" id="1182444"/>
    <lineage>
        <taxon>Bacteria</taxon>
        <taxon>Pseudomonadati</taxon>
        <taxon>Bacteroidota</taxon>
        <taxon>Cytophagia</taxon>
        <taxon>Cytophagales</taxon>
        <taxon>Persicobacteraceae</taxon>
        <taxon>Fulvitalea</taxon>
    </lineage>
</organism>
<sequence length="66" mass="7718">MTSEEIQKYIAEHPATKTEKCPVSGRWERREWDLEDGRKIVEENTYGYPPEHGDAYLGKKTKYTAV</sequence>
<proteinExistence type="predicted"/>
<keyword evidence="3" id="KW-1185">Reference proteome</keyword>
<dbReference type="AlphaFoldDB" id="A0AAU9CR49"/>
<reference evidence="2 3" key="1">
    <citation type="submission" date="2021-12" db="EMBL/GenBank/DDBJ databases">
        <title>Genome sequencing of bacteria with rrn-lacking chromosome and rrn-plasmid.</title>
        <authorList>
            <person name="Anda M."/>
            <person name="Iwasaki W."/>
        </authorList>
    </citation>
    <scope>NUCLEOTIDE SEQUENCE [LARGE SCALE GENOMIC DNA]</scope>
    <source>
        <strain evidence="2 3">DSM 100852</strain>
        <plasmid evidence="2 3">pFA1</plasmid>
    </source>
</reference>
<name>A0AAU9CR49_9BACT</name>